<sequence>MPAQPRGTRQSARDRVESILSELEERRIDREEDLSHFPNAPLHEVDTDETDTPLMDPFREIGGSGAIHAMTNFSLREFNALWLTVRDHVRMNYNVGRGKHSEIKPKDAFFRTLVMLKEGRTWDSNANRFRLTTTTFMDVVTKFIKILAPKIYVDQVQDRCDEATMRNARTGEQHGIPSQQNEKVAGNESLPDDGPLLEAFPDERVLLADKRYQDIAPFLRGIIPKKGKYLRRADQANNDRTAHDRVIVENYFGRLNELWRNTPTNIVCLEGFMTISLCVGLTNAHISHCPLQLQNGEWYRRAQKRLIELGLKLKKKRKLAQETYRSKKRLLRYPI</sequence>
<dbReference type="Pfam" id="PF13359">
    <property type="entry name" value="DDE_Tnp_4"/>
    <property type="match status" value="1"/>
</dbReference>
<evidence type="ECO:0000259" key="4">
    <source>
        <dbReference type="Pfam" id="PF13359"/>
    </source>
</evidence>
<comment type="caution">
    <text evidence="5">The sequence shown here is derived from an EMBL/GenBank/DDBJ whole genome shotgun (WGS) entry which is preliminary data.</text>
</comment>
<evidence type="ECO:0000256" key="2">
    <source>
        <dbReference type="ARBA" id="ARBA00022723"/>
    </source>
</evidence>
<dbReference type="Proteomes" id="UP000052943">
    <property type="component" value="Unassembled WGS sequence"/>
</dbReference>
<evidence type="ECO:0000313" key="5">
    <source>
        <dbReference type="EMBL" id="KUF82569.1"/>
    </source>
</evidence>
<evidence type="ECO:0000256" key="3">
    <source>
        <dbReference type="SAM" id="MobiDB-lite"/>
    </source>
</evidence>
<dbReference type="OrthoDB" id="116425at2759"/>
<dbReference type="GO" id="GO:0046872">
    <property type="term" value="F:metal ion binding"/>
    <property type="evidence" value="ECO:0007669"/>
    <property type="project" value="UniProtKB-KW"/>
</dbReference>
<feature type="domain" description="DDE Tnp4" evidence="4">
    <location>
        <begin position="199"/>
        <end position="262"/>
    </location>
</feature>
<reference evidence="5 6" key="1">
    <citation type="submission" date="2015-11" db="EMBL/GenBank/DDBJ databases">
        <title>Genomes and virulence difference between two physiological races of Phytophthora nicotianae.</title>
        <authorList>
            <person name="Liu H."/>
            <person name="Ma X."/>
            <person name="Yu H."/>
            <person name="Fang D."/>
            <person name="Li Y."/>
            <person name="Wang X."/>
            <person name="Wang W."/>
            <person name="Dong Y."/>
            <person name="Xiao B."/>
        </authorList>
    </citation>
    <scope>NUCLEOTIDE SEQUENCE [LARGE SCALE GENOMIC DNA]</scope>
    <source>
        <strain evidence="6">race 0</strain>
    </source>
</reference>
<protein>
    <recommendedName>
        <fullName evidence="4">DDE Tnp4 domain-containing protein</fullName>
    </recommendedName>
</protein>
<gene>
    <name evidence="5" type="ORF">AM587_10000460</name>
</gene>
<keyword evidence="2" id="KW-0479">Metal-binding</keyword>
<comment type="cofactor">
    <cofactor evidence="1">
        <name>a divalent metal cation</name>
        <dbReference type="ChEBI" id="CHEBI:60240"/>
    </cofactor>
</comment>
<evidence type="ECO:0000256" key="1">
    <source>
        <dbReference type="ARBA" id="ARBA00001968"/>
    </source>
</evidence>
<dbReference type="EMBL" id="LNFO01003614">
    <property type="protein sequence ID" value="KUF82569.1"/>
    <property type="molecule type" value="Genomic_DNA"/>
</dbReference>
<accession>A0A0W8CEN6</accession>
<dbReference type="AlphaFoldDB" id="A0A0W8CEN6"/>
<evidence type="ECO:0000313" key="6">
    <source>
        <dbReference type="Proteomes" id="UP000052943"/>
    </source>
</evidence>
<organism evidence="5 6">
    <name type="scientific">Phytophthora nicotianae</name>
    <name type="common">Potato buckeye rot agent</name>
    <name type="synonym">Phytophthora parasitica</name>
    <dbReference type="NCBI Taxonomy" id="4792"/>
    <lineage>
        <taxon>Eukaryota</taxon>
        <taxon>Sar</taxon>
        <taxon>Stramenopiles</taxon>
        <taxon>Oomycota</taxon>
        <taxon>Peronosporomycetes</taxon>
        <taxon>Peronosporales</taxon>
        <taxon>Peronosporaceae</taxon>
        <taxon>Phytophthora</taxon>
    </lineage>
</organism>
<name>A0A0W8CEN6_PHYNI</name>
<feature type="region of interest" description="Disordered" evidence="3">
    <location>
        <begin position="169"/>
        <end position="188"/>
    </location>
</feature>
<proteinExistence type="predicted"/>
<dbReference type="InterPro" id="IPR027806">
    <property type="entry name" value="HARBI1_dom"/>
</dbReference>